<dbReference type="Proteomes" id="UP000231586">
    <property type="component" value="Unassembled WGS sequence"/>
</dbReference>
<reference evidence="2 3" key="1">
    <citation type="submission" date="2017-11" db="EMBL/GenBank/DDBJ databases">
        <title>Genomic Encyclopedia of Archaeal and Bacterial Type Strains, Phase II (KMG-II): From Individual Species to Whole Genera.</title>
        <authorList>
            <person name="Goeker M."/>
        </authorList>
    </citation>
    <scope>NUCLEOTIDE SEQUENCE [LARGE SCALE GENOMIC DNA]</scope>
    <source>
        <strain evidence="2 3">DSM 22413</strain>
    </source>
</reference>
<organism evidence="2 3">
    <name type="scientific">Luteimicrobium subarcticum</name>
    <dbReference type="NCBI Taxonomy" id="620910"/>
    <lineage>
        <taxon>Bacteria</taxon>
        <taxon>Bacillati</taxon>
        <taxon>Actinomycetota</taxon>
        <taxon>Actinomycetes</taxon>
        <taxon>Micrococcales</taxon>
        <taxon>Luteimicrobium</taxon>
    </lineage>
</organism>
<proteinExistence type="predicted"/>
<dbReference type="InterPro" id="IPR052935">
    <property type="entry name" value="Mg2+_PAP"/>
</dbReference>
<comment type="caution">
    <text evidence="2">The sequence shown here is derived from an EMBL/GenBank/DDBJ whole genome shotgun (WGS) entry which is preliminary data.</text>
</comment>
<dbReference type="PANTHER" id="PTHR28208">
    <property type="entry name" value="PHOSPHATIDATE PHOSPHATASE APP1"/>
    <property type="match status" value="1"/>
</dbReference>
<name>A0A2M8WJA6_9MICO</name>
<dbReference type="Pfam" id="PF09949">
    <property type="entry name" value="APP1_cat"/>
    <property type="match status" value="1"/>
</dbReference>
<dbReference type="RefSeq" id="WP_100350402.1">
    <property type="nucleotide sequence ID" value="NZ_PGTZ01000009.1"/>
</dbReference>
<dbReference type="InterPro" id="IPR019236">
    <property type="entry name" value="APP1_cat"/>
</dbReference>
<keyword evidence="3" id="KW-1185">Reference proteome</keyword>
<dbReference type="EMBL" id="PGTZ01000009">
    <property type="protein sequence ID" value="PJI91002.1"/>
    <property type="molecule type" value="Genomic_DNA"/>
</dbReference>
<dbReference type="AlphaFoldDB" id="A0A2M8WJA6"/>
<dbReference type="OrthoDB" id="9789875at2"/>
<accession>A0A2M8WJA6</accession>
<dbReference type="GO" id="GO:0008195">
    <property type="term" value="F:phosphatidate phosphatase activity"/>
    <property type="evidence" value="ECO:0007669"/>
    <property type="project" value="InterPro"/>
</dbReference>
<evidence type="ECO:0000313" key="2">
    <source>
        <dbReference type="EMBL" id="PJI91002.1"/>
    </source>
</evidence>
<sequence>MPDDDVHQDAEAHESTRPHVAARVEDRFFASVGKRLRRRRWEPRVEGNTGYGEPGWVRILARTVLTPCEGVLPHAWDRRGWRSFVAVPAPREVVQIELGSVRRVVVADRGGYIDLRIDLDEPLAPGWHTVRLTPSTGVTTEARVIVVGPDALLGVVSDIDDTVMDTRLPRPFIAAWNTFVVHPSARRAVPGMAALYRDLRARYPDAPFVYLSTGAWNTAVTLRRFLDVNGYPPGPLLLTDWGPTNTGWFRSGVAHKTSQLERLLDELPHVRWILVGDDGQHDPDVYDRAVREHPGQVSAVAIRELTATQQVLSHGLPVPLPSRDDRGHVVRGPDLREPHEVPVVRGLDGDALRRGLLGVQRGGGAPSGKAGPAAS</sequence>
<evidence type="ECO:0000259" key="1">
    <source>
        <dbReference type="Pfam" id="PF09949"/>
    </source>
</evidence>
<feature type="domain" description="Phosphatidate phosphatase APP1 catalytic" evidence="1">
    <location>
        <begin position="154"/>
        <end position="304"/>
    </location>
</feature>
<gene>
    <name evidence="2" type="ORF">CLV34_2261</name>
</gene>
<evidence type="ECO:0000313" key="3">
    <source>
        <dbReference type="Proteomes" id="UP000231586"/>
    </source>
</evidence>
<dbReference type="PANTHER" id="PTHR28208:SF3">
    <property type="entry name" value="PHOSPHATIDATE PHOSPHATASE APP1"/>
    <property type="match status" value="1"/>
</dbReference>
<protein>
    <submittedName>
        <fullName evidence="2">Phosphatidate phosphatase APP1</fullName>
    </submittedName>
</protein>